<dbReference type="PANTHER" id="PTHR13887">
    <property type="entry name" value="GLUTATHIONE S-TRANSFERASE KAPPA"/>
    <property type="match status" value="1"/>
</dbReference>
<evidence type="ECO:0000256" key="3">
    <source>
        <dbReference type="ARBA" id="ARBA00023157"/>
    </source>
</evidence>
<keyword evidence="3" id="KW-1015">Disulfide bond</keyword>
<evidence type="ECO:0000313" key="9">
    <source>
        <dbReference type="Proteomes" id="UP000225379"/>
    </source>
</evidence>
<keyword evidence="9" id="KW-1185">Reference proteome</keyword>
<dbReference type="InterPro" id="IPR001853">
    <property type="entry name" value="DSBA-like_thioredoxin_dom"/>
</dbReference>
<keyword evidence="1 6" id="KW-0732">Signal</keyword>
<dbReference type="Pfam" id="PF01323">
    <property type="entry name" value="DSBA"/>
    <property type="match status" value="1"/>
</dbReference>
<feature type="coiled-coil region" evidence="5">
    <location>
        <begin position="64"/>
        <end position="91"/>
    </location>
</feature>
<reference evidence="9" key="1">
    <citation type="submission" date="2017-10" db="EMBL/GenBank/DDBJ databases">
        <authorList>
            <person name="Kravchenko I.K."/>
            <person name="Grouzdev D.S."/>
        </authorList>
    </citation>
    <scope>NUCLEOTIDE SEQUENCE [LARGE SCALE GENOMIC DNA]</scope>
    <source>
        <strain evidence="9">B2</strain>
    </source>
</reference>
<accession>A0A2B8B549</accession>
<keyword evidence="4" id="KW-0676">Redox-active center</keyword>
<name>A0A2B8B549_9PROT</name>
<evidence type="ECO:0000256" key="4">
    <source>
        <dbReference type="ARBA" id="ARBA00023284"/>
    </source>
</evidence>
<dbReference type="Proteomes" id="UP000225379">
    <property type="component" value="Unassembled WGS sequence"/>
</dbReference>
<dbReference type="GO" id="GO:0016491">
    <property type="term" value="F:oxidoreductase activity"/>
    <property type="evidence" value="ECO:0007669"/>
    <property type="project" value="UniProtKB-KW"/>
</dbReference>
<evidence type="ECO:0000256" key="1">
    <source>
        <dbReference type="ARBA" id="ARBA00022729"/>
    </source>
</evidence>
<feature type="domain" description="Thioredoxin" evidence="7">
    <location>
        <begin position="65"/>
        <end position="253"/>
    </location>
</feature>
<feature type="chain" id="PRO_5013287571" description="Thioredoxin domain-containing protein" evidence="6">
    <location>
        <begin position="31"/>
        <end position="255"/>
    </location>
</feature>
<dbReference type="InterPro" id="IPR036249">
    <property type="entry name" value="Thioredoxin-like_sf"/>
</dbReference>
<keyword evidence="2" id="KW-0560">Oxidoreductase</keyword>
<sequence>MRPALPFLRSALLALPVAALALSAATPANAQSASFDGNQKAAIEKIVRDYLMEHPEVILQAVDAMQERQKTAEAEQARKALTENKQELLRNPADPVIGNPQGDVTVVEFFDYQCGYCKAVQADTQSLIKGDPKLRFVLKEFPILGPASLVASKAALASRGQGKYVEFHNALMAQRGQLDEAVIMRLAKSVGLDTDRLKKDMESPDVLKVIAANQALAEKLNIRGTPAFVFGDELVPGAIKLDDMKRLTDAARAKG</sequence>
<dbReference type="Pfam" id="PF18312">
    <property type="entry name" value="ScsC_N"/>
    <property type="match status" value="1"/>
</dbReference>
<dbReference type="CDD" id="cd03023">
    <property type="entry name" value="DsbA_Com1_like"/>
    <property type="match status" value="1"/>
</dbReference>
<feature type="signal peptide" evidence="6">
    <location>
        <begin position="1"/>
        <end position="30"/>
    </location>
</feature>
<protein>
    <recommendedName>
        <fullName evidence="7">Thioredoxin domain-containing protein</fullName>
    </recommendedName>
</protein>
<organism evidence="8 9">
    <name type="scientific">Azospirillum palustre</name>
    <dbReference type="NCBI Taxonomy" id="2044885"/>
    <lineage>
        <taxon>Bacteria</taxon>
        <taxon>Pseudomonadati</taxon>
        <taxon>Pseudomonadota</taxon>
        <taxon>Alphaproteobacteria</taxon>
        <taxon>Rhodospirillales</taxon>
        <taxon>Azospirillaceae</taxon>
        <taxon>Azospirillum</taxon>
    </lineage>
</organism>
<dbReference type="PANTHER" id="PTHR13887:SF14">
    <property type="entry name" value="DISULFIDE BOND FORMATION PROTEIN D"/>
    <property type="match status" value="1"/>
</dbReference>
<dbReference type="EMBL" id="PDKW01000043">
    <property type="protein sequence ID" value="PGH53081.1"/>
    <property type="molecule type" value="Genomic_DNA"/>
</dbReference>
<comment type="caution">
    <text evidence="8">The sequence shown here is derived from an EMBL/GenBank/DDBJ whole genome shotgun (WGS) entry which is preliminary data.</text>
</comment>
<dbReference type="Gene3D" id="3.40.30.10">
    <property type="entry name" value="Glutaredoxin"/>
    <property type="match status" value="1"/>
</dbReference>
<dbReference type="PROSITE" id="PS51352">
    <property type="entry name" value="THIOREDOXIN_2"/>
    <property type="match status" value="1"/>
</dbReference>
<proteinExistence type="predicted"/>
<evidence type="ECO:0000256" key="6">
    <source>
        <dbReference type="SAM" id="SignalP"/>
    </source>
</evidence>
<evidence type="ECO:0000313" key="8">
    <source>
        <dbReference type="EMBL" id="PGH53081.1"/>
    </source>
</evidence>
<evidence type="ECO:0000259" key="7">
    <source>
        <dbReference type="PROSITE" id="PS51352"/>
    </source>
</evidence>
<evidence type="ECO:0000256" key="5">
    <source>
        <dbReference type="SAM" id="Coils"/>
    </source>
</evidence>
<dbReference type="OrthoDB" id="9780147at2"/>
<dbReference type="SUPFAM" id="SSF52833">
    <property type="entry name" value="Thioredoxin-like"/>
    <property type="match status" value="1"/>
</dbReference>
<keyword evidence="5" id="KW-0175">Coiled coil</keyword>
<evidence type="ECO:0000256" key="2">
    <source>
        <dbReference type="ARBA" id="ARBA00023002"/>
    </source>
</evidence>
<dbReference type="InterPro" id="IPR041205">
    <property type="entry name" value="ScsC_N"/>
</dbReference>
<dbReference type="InterPro" id="IPR013766">
    <property type="entry name" value="Thioredoxin_domain"/>
</dbReference>
<dbReference type="AlphaFoldDB" id="A0A2B8B549"/>
<gene>
    <name evidence="8" type="ORF">CRT60_24475</name>
</gene>